<evidence type="ECO:0000256" key="5">
    <source>
        <dbReference type="SAM" id="Phobius"/>
    </source>
</evidence>
<dbReference type="GO" id="GO:0005886">
    <property type="term" value="C:plasma membrane"/>
    <property type="evidence" value="ECO:0007669"/>
    <property type="project" value="TreeGrafter"/>
</dbReference>
<gene>
    <name evidence="7" type="ORF">ONE63_005024</name>
</gene>
<dbReference type="Pfam" id="PF13906">
    <property type="entry name" value="AA_permease_C"/>
    <property type="match status" value="1"/>
</dbReference>
<dbReference type="PIRSF" id="PIRSF006060">
    <property type="entry name" value="AA_transporter"/>
    <property type="match status" value="1"/>
</dbReference>
<keyword evidence="3 5" id="KW-1133">Transmembrane helix</keyword>
<dbReference type="Proteomes" id="UP001075354">
    <property type="component" value="Chromosome 16"/>
</dbReference>
<keyword evidence="8" id="KW-1185">Reference proteome</keyword>
<keyword evidence="4 5" id="KW-0472">Membrane</keyword>
<evidence type="ECO:0000259" key="6">
    <source>
        <dbReference type="Pfam" id="PF13906"/>
    </source>
</evidence>
<dbReference type="Pfam" id="PF13520">
    <property type="entry name" value="AA_permease_2"/>
    <property type="match status" value="1"/>
</dbReference>
<keyword evidence="2 5" id="KW-0812">Transmembrane</keyword>
<feature type="transmembrane region" description="Helical" evidence="5">
    <location>
        <begin position="160"/>
        <end position="179"/>
    </location>
</feature>
<feature type="transmembrane region" description="Helical" evidence="5">
    <location>
        <begin position="533"/>
        <end position="552"/>
    </location>
</feature>
<dbReference type="AlphaFoldDB" id="A0AAV7X4Q0"/>
<dbReference type="GO" id="GO:0061459">
    <property type="term" value="F:L-arginine transmembrane transporter activity"/>
    <property type="evidence" value="ECO:0007669"/>
    <property type="project" value="TreeGrafter"/>
</dbReference>
<feature type="transmembrane region" description="Helical" evidence="5">
    <location>
        <begin position="290"/>
        <end position="311"/>
    </location>
</feature>
<organism evidence="7 8">
    <name type="scientific">Megalurothrips usitatus</name>
    <name type="common">bean blossom thrips</name>
    <dbReference type="NCBI Taxonomy" id="439358"/>
    <lineage>
        <taxon>Eukaryota</taxon>
        <taxon>Metazoa</taxon>
        <taxon>Ecdysozoa</taxon>
        <taxon>Arthropoda</taxon>
        <taxon>Hexapoda</taxon>
        <taxon>Insecta</taxon>
        <taxon>Pterygota</taxon>
        <taxon>Neoptera</taxon>
        <taxon>Paraneoptera</taxon>
        <taxon>Thysanoptera</taxon>
        <taxon>Terebrantia</taxon>
        <taxon>Thripoidea</taxon>
        <taxon>Thripidae</taxon>
        <taxon>Megalurothrips</taxon>
    </lineage>
</organism>
<feature type="transmembrane region" description="Helical" evidence="5">
    <location>
        <begin position="366"/>
        <end position="385"/>
    </location>
</feature>
<evidence type="ECO:0000256" key="2">
    <source>
        <dbReference type="ARBA" id="ARBA00022692"/>
    </source>
</evidence>
<dbReference type="GO" id="GO:0097638">
    <property type="term" value="P:L-arginine import across plasma membrane"/>
    <property type="evidence" value="ECO:0007669"/>
    <property type="project" value="TreeGrafter"/>
</dbReference>
<proteinExistence type="predicted"/>
<dbReference type="PANTHER" id="PTHR43243">
    <property type="entry name" value="INNER MEMBRANE TRANSPORTER YGJI-RELATED"/>
    <property type="match status" value="1"/>
</dbReference>
<protein>
    <recommendedName>
        <fullName evidence="6">Cationic amino acid transporter C-terminal domain-containing protein</fullName>
    </recommendedName>
</protein>
<accession>A0AAV7X4Q0</accession>
<reference evidence="7" key="1">
    <citation type="submission" date="2022-12" db="EMBL/GenBank/DDBJ databases">
        <title>Chromosome-level genome assembly of the bean flower thrips Megalurothrips usitatus.</title>
        <authorList>
            <person name="Ma L."/>
            <person name="Liu Q."/>
            <person name="Li H."/>
            <person name="Cai W."/>
        </authorList>
    </citation>
    <scope>NUCLEOTIDE SEQUENCE</scope>
    <source>
        <strain evidence="7">Cailab_2022a</strain>
    </source>
</reference>
<dbReference type="Gene3D" id="1.20.1740.10">
    <property type="entry name" value="Amino acid/polyamine transporter I"/>
    <property type="match status" value="1"/>
</dbReference>
<dbReference type="PANTHER" id="PTHR43243:SF95">
    <property type="entry name" value="LD37241P"/>
    <property type="match status" value="1"/>
</dbReference>
<dbReference type="InterPro" id="IPR029485">
    <property type="entry name" value="CAT_C"/>
</dbReference>
<dbReference type="GO" id="GO:0000064">
    <property type="term" value="F:L-ornithine transmembrane transporter activity"/>
    <property type="evidence" value="ECO:0007669"/>
    <property type="project" value="TreeGrafter"/>
</dbReference>
<evidence type="ECO:0000256" key="1">
    <source>
        <dbReference type="ARBA" id="ARBA00004141"/>
    </source>
</evidence>
<feature type="transmembrane region" description="Helical" evidence="5">
    <location>
        <begin position="131"/>
        <end position="148"/>
    </location>
</feature>
<feature type="transmembrane region" description="Helical" evidence="5">
    <location>
        <begin position="243"/>
        <end position="270"/>
    </location>
</feature>
<comment type="subcellular location">
    <subcellularLocation>
        <location evidence="1">Membrane</location>
        <topology evidence="1">Multi-pass membrane protein</topology>
    </subcellularLocation>
</comment>
<feature type="transmembrane region" description="Helical" evidence="5">
    <location>
        <begin position="199"/>
        <end position="222"/>
    </location>
</feature>
<name>A0AAV7X4Q0_9NEOP</name>
<feature type="transmembrane region" description="Helical" evidence="5">
    <location>
        <begin position="438"/>
        <end position="459"/>
    </location>
</feature>
<evidence type="ECO:0000313" key="8">
    <source>
        <dbReference type="Proteomes" id="UP001075354"/>
    </source>
</evidence>
<evidence type="ECO:0000256" key="3">
    <source>
        <dbReference type="ARBA" id="ARBA00022989"/>
    </source>
</evidence>
<feature type="transmembrane region" description="Helical" evidence="5">
    <location>
        <begin position="502"/>
        <end position="521"/>
    </location>
</feature>
<feature type="transmembrane region" description="Helical" evidence="5">
    <location>
        <begin position="341"/>
        <end position="360"/>
    </location>
</feature>
<feature type="domain" description="Cationic amino acid transporter C-terminal" evidence="6">
    <location>
        <begin position="502"/>
        <end position="547"/>
    </location>
</feature>
<feature type="transmembrane region" description="Helical" evidence="5">
    <location>
        <begin position="471"/>
        <end position="490"/>
    </location>
</feature>
<feature type="transmembrane region" description="Helical" evidence="5">
    <location>
        <begin position="63"/>
        <end position="84"/>
    </location>
</feature>
<dbReference type="GO" id="GO:0015189">
    <property type="term" value="F:L-lysine transmembrane transporter activity"/>
    <property type="evidence" value="ECO:0007669"/>
    <property type="project" value="TreeGrafter"/>
</dbReference>
<evidence type="ECO:0000256" key="4">
    <source>
        <dbReference type="ARBA" id="ARBA00023136"/>
    </source>
</evidence>
<feature type="transmembrane region" description="Helical" evidence="5">
    <location>
        <begin position="30"/>
        <end position="51"/>
    </location>
</feature>
<dbReference type="EMBL" id="JAPTSV010000016">
    <property type="protein sequence ID" value="KAJ1519768.1"/>
    <property type="molecule type" value="Genomic_DNA"/>
</dbReference>
<sequence>MDLTLLGVGSTLGLGVYVLAGKVANDAAGPAVVLSFIIAAIASLFAGVCYGEFAARVPKAGSAYVYAYVAVGEVVAFVIGWTLILEFAIGTASVTRGVSTYVDNLLGDKILTFFNSTMPFDVPTLADYPDFFSLSIIIFVSCLLAFGVKESSIANNILTFLNLGTATIAVVTAAVYANSTGSTANPTNWVLPARPGVDAGGFMPYGIKGIIAGASTCFYGFVGFDCIATTSEEAKNPRRNIPLSIGLSLAIITITYTSIAVVLTLLKPYYELDKASPFTVAFGDMELDAIKWIVTIGAIFALTTSLLGSMVPLPRIMYAMAQDGLLFSGLARVNDFTRTPLVATAVSCCLSGVLVLLFDLEQLIDMMSIGTLLAYTVVCMCVLVLRSVAREKKNLTDRYTDMCAASAPGSKPLTLSRSVAALVNWERAGKPSALTSRVVAALVTVQTLLTLALCVVMNAAGDDLYADPASWLAYLLGLFVPLVVVVIMLGQQPQADVSHLSFKVPGLPYLPAVSLVLNLYLMAALDVQTWTRFAVWMVVGEFMYICVCRCNPLKQWRSKSEMTEEVFRGGGGGGGGGLL</sequence>
<dbReference type="InterPro" id="IPR002293">
    <property type="entry name" value="AA/rel_permease1"/>
</dbReference>
<comment type="caution">
    <text evidence="7">The sequence shown here is derived from an EMBL/GenBank/DDBJ whole genome shotgun (WGS) entry which is preliminary data.</text>
</comment>
<dbReference type="FunFam" id="1.20.1740.10:FF:000010">
    <property type="entry name" value="probable cationic amino acid transporter"/>
    <property type="match status" value="1"/>
</dbReference>
<evidence type="ECO:0000313" key="7">
    <source>
        <dbReference type="EMBL" id="KAJ1519768.1"/>
    </source>
</evidence>